<protein>
    <submittedName>
        <fullName evidence="4">Uncharacterized protein</fullName>
    </submittedName>
</protein>
<evidence type="ECO:0000256" key="1">
    <source>
        <dbReference type="SAM" id="MobiDB-lite"/>
    </source>
</evidence>
<feature type="signal peptide" evidence="3">
    <location>
        <begin position="1"/>
        <end position="28"/>
    </location>
</feature>
<keyword evidence="2" id="KW-0812">Transmembrane</keyword>
<feature type="region of interest" description="Disordered" evidence="1">
    <location>
        <begin position="104"/>
        <end position="135"/>
    </location>
</feature>
<evidence type="ECO:0000313" key="5">
    <source>
        <dbReference type="Proteomes" id="UP001369815"/>
    </source>
</evidence>
<sequence length="299" mass="31478">MHGRRLGAAALPASLLPLLLLFPGTSLGASPMTAGPAMYIRESAFDFSYAAGCGDRGSLKHCLGKVSEPLEVEYLRQCFINAGCNDEESNLEADRIVKGFYQGNAPAEMRRRSPDPTPAPTPAPAETTSAKSAGGFKPSIECSSETVVKTQSCPIQSTGSESGKTLPCFEAEATQMVCKAENICSTDKDGNNLCMLRKNQLDTGEIVVTVFLGTVFGLGFAALLFFCCRDKAAQRKRKARAEAAQIAKTAAANATSATMAVSEESAIPPKREPSVGTGGHNPFTDASYDAPPAQAPGHY</sequence>
<reference evidence="4 5" key="1">
    <citation type="journal article" date="2024" name="Front Chem Biol">
        <title>Unveiling the potential of Daldinia eschscholtzii MFLUCC 19-0629 through bioactivity and bioinformatics studies for enhanced sustainable agriculture production.</title>
        <authorList>
            <person name="Brooks S."/>
            <person name="Weaver J.A."/>
            <person name="Klomchit A."/>
            <person name="Alharthi S.A."/>
            <person name="Onlamun T."/>
            <person name="Nurani R."/>
            <person name="Vong T.K."/>
            <person name="Alberti F."/>
            <person name="Greco C."/>
        </authorList>
    </citation>
    <scope>NUCLEOTIDE SEQUENCE [LARGE SCALE GENOMIC DNA]</scope>
    <source>
        <strain evidence="4">MFLUCC 19-0629</strain>
    </source>
</reference>
<keyword evidence="5" id="KW-1185">Reference proteome</keyword>
<keyword evidence="3" id="KW-0732">Signal</keyword>
<feature type="chain" id="PRO_5043567901" evidence="3">
    <location>
        <begin position="29"/>
        <end position="299"/>
    </location>
</feature>
<feature type="transmembrane region" description="Helical" evidence="2">
    <location>
        <begin position="206"/>
        <end position="228"/>
    </location>
</feature>
<accession>A0AAX6N0P0</accession>
<organism evidence="4 5">
    <name type="scientific">Daldinia eschscholtzii</name>
    <dbReference type="NCBI Taxonomy" id="292717"/>
    <lineage>
        <taxon>Eukaryota</taxon>
        <taxon>Fungi</taxon>
        <taxon>Dikarya</taxon>
        <taxon>Ascomycota</taxon>
        <taxon>Pezizomycotina</taxon>
        <taxon>Sordariomycetes</taxon>
        <taxon>Xylariomycetidae</taxon>
        <taxon>Xylariales</taxon>
        <taxon>Hypoxylaceae</taxon>
        <taxon>Daldinia</taxon>
    </lineage>
</organism>
<dbReference type="Proteomes" id="UP001369815">
    <property type="component" value="Unassembled WGS sequence"/>
</dbReference>
<proteinExistence type="predicted"/>
<feature type="compositionally biased region" description="Low complexity" evidence="1">
    <location>
        <begin position="124"/>
        <end position="133"/>
    </location>
</feature>
<dbReference type="AlphaFoldDB" id="A0AAX6N0P0"/>
<dbReference type="EMBL" id="JBANMG010000001">
    <property type="protein sequence ID" value="KAK6958336.1"/>
    <property type="molecule type" value="Genomic_DNA"/>
</dbReference>
<feature type="region of interest" description="Disordered" evidence="1">
    <location>
        <begin position="257"/>
        <end position="299"/>
    </location>
</feature>
<name>A0AAX6N0P0_9PEZI</name>
<evidence type="ECO:0000256" key="3">
    <source>
        <dbReference type="SAM" id="SignalP"/>
    </source>
</evidence>
<evidence type="ECO:0000256" key="2">
    <source>
        <dbReference type="SAM" id="Phobius"/>
    </source>
</evidence>
<evidence type="ECO:0000313" key="4">
    <source>
        <dbReference type="EMBL" id="KAK6958336.1"/>
    </source>
</evidence>
<comment type="caution">
    <text evidence="4">The sequence shown here is derived from an EMBL/GenBank/DDBJ whole genome shotgun (WGS) entry which is preliminary data.</text>
</comment>
<keyword evidence="2" id="KW-0472">Membrane</keyword>
<gene>
    <name evidence="4" type="ORF">Daesc_001135</name>
</gene>
<keyword evidence="2" id="KW-1133">Transmembrane helix</keyword>